<feature type="domain" description="Phorbol-ester/DAG-type" evidence="5">
    <location>
        <begin position="167"/>
        <end position="222"/>
    </location>
</feature>
<keyword evidence="1" id="KW-0343">GTPase activation</keyword>
<dbReference type="SUPFAM" id="SSF57889">
    <property type="entry name" value="Cysteine-rich domain"/>
    <property type="match status" value="1"/>
</dbReference>
<evidence type="ECO:0000256" key="4">
    <source>
        <dbReference type="SAM" id="MobiDB-lite"/>
    </source>
</evidence>
<feature type="region of interest" description="Disordered" evidence="4">
    <location>
        <begin position="1"/>
        <end position="44"/>
    </location>
</feature>
<feature type="compositionally biased region" description="Low complexity" evidence="4">
    <location>
        <begin position="70"/>
        <end position="87"/>
    </location>
</feature>
<evidence type="ECO:0000256" key="2">
    <source>
        <dbReference type="ARBA" id="ARBA00022723"/>
    </source>
</evidence>
<evidence type="ECO:0000313" key="8">
    <source>
        <dbReference type="WBParaSite" id="ECPE_0000868701-mRNA-1"/>
    </source>
</evidence>
<dbReference type="OrthoDB" id="74314at2759"/>
<dbReference type="Gene3D" id="3.30.60.20">
    <property type="match status" value="1"/>
</dbReference>
<dbReference type="PANTHER" id="PTHR46075:SF2">
    <property type="entry name" value="RHO GTPASE ACTIVATING PROTEIN AT 5A, ISOFORM A"/>
    <property type="match status" value="1"/>
</dbReference>
<gene>
    <name evidence="6" type="ORF">ECPE_LOCUS8662</name>
</gene>
<dbReference type="EMBL" id="UZAN01046279">
    <property type="protein sequence ID" value="VDP83973.1"/>
    <property type="molecule type" value="Genomic_DNA"/>
</dbReference>
<reference evidence="8" key="1">
    <citation type="submission" date="2016-06" db="UniProtKB">
        <authorList>
            <consortium name="WormBaseParasite"/>
        </authorList>
    </citation>
    <scope>IDENTIFICATION</scope>
</reference>
<protein>
    <submittedName>
        <fullName evidence="8">Phorbol-ester/DAG-type domain-containing protein</fullName>
    </submittedName>
</protein>
<dbReference type="PANTHER" id="PTHR46075">
    <property type="entry name" value="CHIMERIN FAMILY MEMBER"/>
    <property type="match status" value="1"/>
</dbReference>
<dbReference type="GO" id="GO:0005096">
    <property type="term" value="F:GTPase activator activity"/>
    <property type="evidence" value="ECO:0007669"/>
    <property type="project" value="UniProtKB-KW"/>
</dbReference>
<dbReference type="SMART" id="SM00109">
    <property type="entry name" value="C1"/>
    <property type="match status" value="1"/>
</dbReference>
<reference evidence="6 7" key="2">
    <citation type="submission" date="2018-11" db="EMBL/GenBank/DDBJ databases">
        <authorList>
            <consortium name="Pathogen Informatics"/>
        </authorList>
    </citation>
    <scope>NUCLEOTIDE SEQUENCE [LARGE SCALE GENOMIC DNA]</scope>
    <source>
        <strain evidence="6 7">Egypt</strain>
    </source>
</reference>
<evidence type="ECO:0000259" key="5">
    <source>
        <dbReference type="PROSITE" id="PS50081"/>
    </source>
</evidence>
<keyword evidence="3" id="KW-0862">Zinc</keyword>
<dbReference type="InterPro" id="IPR020454">
    <property type="entry name" value="DAG/PE-bd"/>
</dbReference>
<dbReference type="InterPro" id="IPR002219">
    <property type="entry name" value="PKC_DAG/PE"/>
</dbReference>
<keyword evidence="7" id="KW-1185">Reference proteome</keyword>
<dbReference type="InterPro" id="IPR046349">
    <property type="entry name" value="C1-like_sf"/>
</dbReference>
<feature type="compositionally biased region" description="Polar residues" evidence="4">
    <location>
        <begin position="89"/>
        <end position="98"/>
    </location>
</feature>
<dbReference type="Proteomes" id="UP000272942">
    <property type="component" value="Unassembled WGS sequence"/>
</dbReference>
<proteinExistence type="predicted"/>
<keyword evidence="2" id="KW-0479">Metal-binding</keyword>
<dbReference type="PROSITE" id="PS50081">
    <property type="entry name" value="ZF_DAG_PE_2"/>
    <property type="match status" value="1"/>
</dbReference>
<sequence>MKSVARFKRNSADKSTTQGGVSSIQSSFPGKLSHIPEDTDPSTTILNVPVHKTVTKFSSLTSTGSRDLDSSGSFTSNTTATSSSYGSHPSPTDTSNSSYAIDVVTTDTNRTSSATATSETDSVPWRNGTNLADAVAGKNAMLNLQERYNLPAACFADQTQSIEDGKPHNFKVHTFRGPHWCDYCTHFIWGLVAQGYKCTDCGFQTFESKAPVMVPNEEPTNCRCPAGQAFESKAPAPKENLLRRCGLS</sequence>
<dbReference type="WBParaSite" id="ECPE_0000868701-mRNA-1">
    <property type="protein sequence ID" value="ECPE_0000868701-mRNA-1"/>
    <property type="gene ID" value="ECPE_0000868701"/>
</dbReference>
<dbReference type="PRINTS" id="PR00008">
    <property type="entry name" value="DAGPEDOMAIN"/>
</dbReference>
<dbReference type="GO" id="GO:0046872">
    <property type="term" value="F:metal ion binding"/>
    <property type="evidence" value="ECO:0007669"/>
    <property type="project" value="UniProtKB-KW"/>
</dbReference>
<evidence type="ECO:0000313" key="7">
    <source>
        <dbReference type="Proteomes" id="UP000272942"/>
    </source>
</evidence>
<dbReference type="Pfam" id="PF00130">
    <property type="entry name" value="C1_1"/>
    <property type="match status" value="1"/>
</dbReference>
<dbReference type="InterPro" id="IPR051854">
    <property type="entry name" value="Rho-type_GAP"/>
</dbReference>
<feature type="region of interest" description="Disordered" evidence="4">
    <location>
        <begin position="60"/>
        <end position="98"/>
    </location>
</feature>
<dbReference type="AlphaFoldDB" id="A0A183ANX6"/>
<evidence type="ECO:0000313" key="6">
    <source>
        <dbReference type="EMBL" id="VDP83973.1"/>
    </source>
</evidence>
<organism evidence="8">
    <name type="scientific">Echinostoma caproni</name>
    <dbReference type="NCBI Taxonomy" id="27848"/>
    <lineage>
        <taxon>Eukaryota</taxon>
        <taxon>Metazoa</taxon>
        <taxon>Spiralia</taxon>
        <taxon>Lophotrochozoa</taxon>
        <taxon>Platyhelminthes</taxon>
        <taxon>Trematoda</taxon>
        <taxon>Digenea</taxon>
        <taxon>Plagiorchiida</taxon>
        <taxon>Echinostomata</taxon>
        <taxon>Echinostomatoidea</taxon>
        <taxon>Echinostomatidae</taxon>
        <taxon>Echinostoma</taxon>
    </lineage>
</organism>
<evidence type="ECO:0000256" key="1">
    <source>
        <dbReference type="ARBA" id="ARBA00022468"/>
    </source>
</evidence>
<feature type="compositionally biased region" description="Polar residues" evidence="4">
    <location>
        <begin position="13"/>
        <end position="28"/>
    </location>
</feature>
<evidence type="ECO:0000256" key="3">
    <source>
        <dbReference type="ARBA" id="ARBA00022833"/>
    </source>
</evidence>
<name>A0A183ANX6_9TREM</name>
<accession>A0A183ANX6</accession>